<reference evidence="1 2" key="1">
    <citation type="submission" date="2021-01" db="EMBL/GenBank/DDBJ databases">
        <title>Whole genome shotgun sequence of Planotetraspora kaengkrachanensis NBRC 104272.</title>
        <authorList>
            <person name="Komaki H."/>
            <person name="Tamura T."/>
        </authorList>
    </citation>
    <scope>NUCLEOTIDE SEQUENCE [LARGE SCALE GENOMIC DNA]</scope>
    <source>
        <strain evidence="1 2">NBRC 104272</strain>
    </source>
</reference>
<sequence length="91" mass="9830">MTRPMSTASALRLPRRSVILPAYGEARALAAATSPNSPIVDEPKWYCRSSRNVSVVQKAPNAMPTSAPEMVIRRISGRDTNNFGSDASVAR</sequence>
<comment type="caution">
    <text evidence="1">The sequence shown here is derived from an EMBL/GenBank/DDBJ whole genome shotgun (WGS) entry which is preliminary data.</text>
</comment>
<accession>A0A8J3V6G9</accession>
<proteinExistence type="predicted"/>
<dbReference type="AlphaFoldDB" id="A0A8J3V6G9"/>
<protein>
    <submittedName>
        <fullName evidence="1">Uncharacterized protein</fullName>
    </submittedName>
</protein>
<keyword evidence="2" id="KW-1185">Reference proteome</keyword>
<name>A0A8J3V6G9_9ACTN</name>
<gene>
    <name evidence="1" type="ORF">Pka01_47520</name>
</gene>
<evidence type="ECO:0000313" key="1">
    <source>
        <dbReference type="EMBL" id="GIG81625.1"/>
    </source>
</evidence>
<dbReference type="EMBL" id="BONV01000024">
    <property type="protein sequence ID" value="GIG81625.1"/>
    <property type="molecule type" value="Genomic_DNA"/>
</dbReference>
<dbReference type="Proteomes" id="UP000630097">
    <property type="component" value="Unassembled WGS sequence"/>
</dbReference>
<organism evidence="1 2">
    <name type="scientific">Planotetraspora kaengkrachanensis</name>
    <dbReference type="NCBI Taxonomy" id="575193"/>
    <lineage>
        <taxon>Bacteria</taxon>
        <taxon>Bacillati</taxon>
        <taxon>Actinomycetota</taxon>
        <taxon>Actinomycetes</taxon>
        <taxon>Streptosporangiales</taxon>
        <taxon>Streptosporangiaceae</taxon>
        <taxon>Planotetraspora</taxon>
    </lineage>
</organism>
<evidence type="ECO:0000313" key="2">
    <source>
        <dbReference type="Proteomes" id="UP000630097"/>
    </source>
</evidence>